<dbReference type="NCBIfam" id="TIGR02401">
    <property type="entry name" value="trehalose_TreY"/>
    <property type="match status" value="1"/>
</dbReference>
<dbReference type="PANTHER" id="PTHR10357">
    <property type="entry name" value="ALPHA-AMYLASE FAMILY MEMBER"/>
    <property type="match status" value="1"/>
</dbReference>
<dbReference type="SMART" id="SM00642">
    <property type="entry name" value="Aamy"/>
    <property type="match status" value="1"/>
</dbReference>
<dbReference type="Pfam" id="PF00128">
    <property type="entry name" value="Alpha-amylase"/>
    <property type="match status" value="1"/>
</dbReference>
<dbReference type="Proteomes" id="UP000549457">
    <property type="component" value="Unassembled WGS sequence"/>
</dbReference>
<dbReference type="Gene3D" id="3.20.20.80">
    <property type="entry name" value="Glycosidases"/>
    <property type="match status" value="1"/>
</dbReference>
<dbReference type="SUPFAM" id="SSF51445">
    <property type="entry name" value="(Trans)glycosidases"/>
    <property type="match status" value="1"/>
</dbReference>
<dbReference type="AlphaFoldDB" id="A0A840SUD4"/>
<organism evidence="2 3">
    <name type="scientific">Amaricoccus macauensis</name>
    <dbReference type="NCBI Taxonomy" id="57001"/>
    <lineage>
        <taxon>Bacteria</taxon>
        <taxon>Pseudomonadati</taxon>
        <taxon>Pseudomonadota</taxon>
        <taxon>Alphaproteobacteria</taxon>
        <taxon>Rhodobacterales</taxon>
        <taxon>Paracoccaceae</taxon>
        <taxon>Amaricoccus</taxon>
    </lineage>
</organism>
<dbReference type="InterPro" id="IPR017853">
    <property type="entry name" value="GH"/>
</dbReference>
<dbReference type="Gene3D" id="1.10.150.200">
    <property type="entry name" value="Maltooligosyl trehalose synthase, domain 3"/>
    <property type="match status" value="1"/>
</dbReference>
<dbReference type="GO" id="GO:0030980">
    <property type="term" value="P:alpha-glucan catabolic process"/>
    <property type="evidence" value="ECO:0007669"/>
    <property type="project" value="TreeGrafter"/>
</dbReference>
<dbReference type="InterPro" id="IPR012767">
    <property type="entry name" value="Trehalose_TreY"/>
</dbReference>
<keyword evidence="3" id="KW-1185">Reference proteome</keyword>
<dbReference type="PANTHER" id="PTHR10357:SF216">
    <property type="entry name" value="MALTOOLIGOSYL TREHALOSE SYNTHASE-RELATED"/>
    <property type="match status" value="1"/>
</dbReference>
<proteinExistence type="predicted"/>
<feature type="domain" description="Glycosyl hydrolase family 13 catalytic" evidence="1">
    <location>
        <begin position="16"/>
        <end position="706"/>
    </location>
</feature>
<gene>
    <name evidence="2" type="ORF">HNP73_004086</name>
</gene>
<dbReference type="EMBL" id="JACHFM010000005">
    <property type="protein sequence ID" value="MBB5224125.1"/>
    <property type="molecule type" value="Genomic_DNA"/>
</dbReference>
<dbReference type="RefSeq" id="WP_184154398.1">
    <property type="nucleotide sequence ID" value="NZ_JACHFM010000005.1"/>
</dbReference>
<evidence type="ECO:0000313" key="2">
    <source>
        <dbReference type="EMBL" id="MBB5224125.1"/>
    </source>
</evidence>
<dbReference type="CDD" id="cd11336">
    <property type="entry name" value="AmyAc_MTSase"/>
    <property type="match status" value="1"/>
</dbReference>
<accession>A0A840SUD4</accession>
<comment type="caution">
    <text evidence="2">The sequence shown here is derived from an EMBL/GenBank/DDBJ whole genome shotgun (WGS) entry which is preliminary data.</text>
</comment>
<name>A0A840SUD4_9RHOB</name>
<evidence type="ECO:0000313" key="3">
    <source>
        <dbReference type="Proteomes" id="UP000549457"/>
    </source>
</evidence>
<dbReference type="GO" id="GO:0047470">
    <property type="term" value="F:(1,4)-alpha-D-glucan 1-alpha-D-glucosylmutase activity"/>
    <property type="evidence" value="ECO:0007669"/>
    <property type="project" value="UniProtKB-EC"/>
</dbReference>
<dbReference type="Gene3D" id="1.10.10.470">
    <property type="entry name" value="Maltooligosyl trehalose synthase, domain 4"/>
    <property type="match status" value="1"/>
</dbReference>
<dbReference type="InterPro" id="IPR006047">
    <property type="entry name" value="GH13_cat_dom"/>
</dbReference>
<reference evidence="2 3" key="1">
    <citation type="submission" date="2020-08" db="EMBL/GenBank/DDBJ databases">
        <title>Genomic Encyclopedia of Type Strains, Phase IV (KMG-IV): sequencing the most valuable type-strain genomes for metagenomic binning, comparative biology and taxonomic classification.</title>
        <authorList>
            <person name="Goeker M."/>
        </authorList>
    </citation>
    <scope>NUCLEOTIDE SEQUENCE [LARGE SCALE GENOMIC DNA]</scope>
    <source>
        <strain evidence="2 3">DSM 101730</strain>
    </source>
</reference>
<dbReference type="InterPro" id="IPR013797">
    <property type="entry name" value="Maltooligo_trehalose_synth_4"/>
</dbReference>
<dbReference type="GO" id="GO:0005992">
    <property type="term" value="P:trehalose biosynthetic process"/>
    <property type="evidence" value="ECO:0007669"/>
    <property type="project" value="TreeGrafter"/>
</dbReference>
<dbReference type="EC" id="5.4.99.15" evidence="2"/>
<sequence>MTPRATYRLQFGPDFGFADAAALAPYLSALGVSHVYLAPVFAARPGSTHGYDVTDPAVLSPELGGEAGFRAMVAAFRTEGLGIVLDIVPNHMGIGGAANHYWLDVLANGPESRFARWFDIDWQACGGRVILPVLGEGYGAALTSGALDLRADGDGFAVWAHDTHKLPVRSEDTAAIREAGVGTFRGAALDALIARQHWRPAKFSLERDGLNYRRFFAISDLAGVRVEDEAVFEATQALALRLVDEGVADGLRIDHIDGLRDPKTYLHRLRRGTSRPFWLLVEKILGQGETLPADWDVDGTTGYEVTNLLVGLLADPAGNDAMTEAYAAFAGRTDPVEIVRHAKREMLERLFASEFSALSGRLAALAAASLRFRDVGADSVKVALVEVIVALDVYRTYADANGLSASDRERLTRAVGEARRAAAWLEPDAFNLVEAALGLDLDTFPGAEAEVREAAARAQQLTGPVMAKGLEDTALYRYARLLALNEVGSEPGRFSTDVAAFHAANAARAPGSMLTTSTHDTKRGEDARARIAALPRHAAAWAARVPAWHRCLADPEAPIDPNDAYFFYQLLLGAWPMEWRPGVRRDGWEAFTQRVRAAMLKSVREAAVNTTWVNGDPDYEARLAAFLDRALDPSPGNGFLASFRTFEAEIAADGAANALIQTALRLTLPGVPDTYQGADCWEQSLVDPDNRRPVDFAGRAAMLAALPPGPAAFPNWTDPMSKLALTARVLRLRRDHPELFAAGDYRPLDLPAPLVGFVREAADARLLVAASLRHGPAQRGLLPLPEGRWREVLTEAEIADPAAGHGFDILPVAVFVSSSG</sequence>
<protein>
    <submittedName>
        <fullName evidence="2">(1-&gt;4)-alpha-D-glucan 1-alpha-D-glucosylmutase</fullName>
        <ecNumber evidence="2">5.4.99.15</ecNumber>
    </submittedName>
</protein>
<dbReference type="Gene3D" id="3.30.1590.10">
    <property type="entry name" value="Maltooligosyl trehalose synthase, domain 2"/>
    <property type="match status" value="1"/>
</dbReference>
<evidence type="ECO:0000259" key="1">
    <source>
        <dbReference type="SMART" id="SM00642"/>
    </source>
</evidence>
<keyword evidence="2" id="KW-0413">Isomerase</keyword>